<feature type="coiled-coil region" evidence="1">
    <location>
        <begin position="209"/>
        <end position="243"/>
    </location>
</feature>
<accession>A0A9X8MHI2</accession>
<dbReference type="Proteomes" id="UP000183210">
    <property type="component" value="Unassembled WGS sequence"/>
</dbReference>
<dbReference type="RefSeq" id="WP_074830194.1">
    <property type="nucleotide sequence ID" value="NZ_FOEV01000022.1"/>
</dbReference>
<reference evidence="2 3" key="1">
    <citation type="submission" date="2016-10" db="EMBL/GenBank/DDBJ databases">
        <authorList>
            <person name="Varghese N."/>
            <person name="Submissions S."/>
        </authorList>
    </citation>
    <scope>NUCLEOTIDE SEQUENCE [LARGE SCALE GENOMIC DNA]</scope>
    <source>
        <strain evidence="2 3">LMG 21974</strain>
    </source>
</reference>
<proteinExistence type="predicted"/>
<protein>
    <submittedName>
        <fullName evidence="2">Uncharacterized protein</fullName>
    </submittedName>
</protein>
<dbReference type="EMBL" id="FOEV01000022">
    <property type="protein sequence ID" value="SER44100.1"/>
    <property type="molecule type" value="Genomic_DNA"/>
</dbReference>
<organism evidence="2 3">
    <name type="scientific">Pseudomonas lutea</name>
    <dbReference type="NCBI Taxonomy" id="243924"/>
    <lineage>
        <taxon>Bacteria</taxon>
        <taxon>Pseudomonadati</taxon>
        <taxon>Pseudomonadota</taxon>
        <taxon>Gammaproteobacteria</taxon>
        <taxon>Pseudomonadales</taxon>
        <taxon>Pseudomonadaceae</taxon>
        <taxon>Pseudomonas</taxon>
    </lineage>
</organism>
<dbReference type="AlphaFoldDB" id="A0A9X8MHI2"/>
<evidence type="ECO:0000313" key="2">
    <source>
        <dbReference type="EMBL" id="SER44100.1"/>
    </source>
</evidence>
<sequence length="291" mass="33925">MPSAIYTAAGIMQHTSRKRRAPADSPAAAFYLPVSKRGKPLPDRDKTNVARLSDDQRRTFLGEAARRVKVEASERKGRWLRSLDCVHLSGRRVRQEVWSKLAAIIEPIMARVDIATLVLGWMDNEGQFHLNLQNGIAVDAEIHQCALSRVLKRLEKARYIRREQKRLFHDGKRWITRTMIILRERLFIELGLVHQLKQARERKKEKRRLKLKEIQRRAQQKALQQAEAAMAKQARRRDFQTRERIAIENRQHEQQVELNRRRAELAVQLHQQNPSLTGSALTQAVDALLRR</sequence>
<comment type="caution">
    <text evidence="2">The sequence shown here is derived from an EMBL/GenBank/DDBJ whole genome shotgun (WGS) entry which is preliminary data.</text>
</comment>
<keyword evidence="1" id="KW-0175">Coiled coil</keyword>
<gene>
    <name evidence="2" type="ORF">SAMN05216409_1226</name>
</gene>
<name>A0A9X8MHI2_9PSED</name>
<evidence type="ECO:0000313" key="3">
    <source>
        <dbReference type="Proteomes" id="UP000183210"/>
    </source>
</evidence>
<dbReference type="GeneID" id="300269661"/>
<evidence type="ECO:0000256" key="1">
    <source>
        <dbReference type="SAM" id="Coils"/>
    </source>
</evidence>